<reference evidence="14" key="2">
    <citation type="submission" date="2025-09" db="UniProtKB">
        <authorList>
            <consortium name="Ensembl"/>
        </authorList>
    </citation>
    <scope>IDENTIFICATION</scope>
</reference>
<dbReference type="AlphaFoldDB" id="A0A669CI82"/>
<sequence>MSCLILCSVLFPLSDQENITVQYGQSVILPCQAPNDKDSIRVVRWTKPGLQDENVYLYQDGRFDPKEQNPIFKNRVDLQDKEMKNGTASLILRNVTTDDLGAYECLILQSAATISSNNHISIIYLSVVDPPGQPGGDTEDGSVGLKVGLSVCAALLVAVASFLIYRKHKQQKNQDSYSPANCRLVEMLQTSSMA</sequence>
<organism evidence="14 15">
    <name type="scientific">Oreochromis niloticus</name>
    <name type="common">Nile tilapia</name>
    <name type="synonym">Tilapia nilotica</name>
    <dbReference type="NCBI Taxonomy" id="8128"/>
    <lineage>
        <taxon>Eukaryota</taxon>
        <taxon>Metazoa</taxon>
        <taxon>Chordata</taxon>
        <taxon>Craniata</taxon>
        <taxon>Vertebrata</taxon>
        <taxon>Euteleostomi</taxon>
        <taxon>Actinopterygii</taxon>
        <taxon>Neopterygii</taxon>
        <taxon>Teleostei</taxon>
        <taxon>Neoteleostei</taxon>
        <taxon>Acanthomorphata</taxon>
        <taxon>Ovalentaria</taxon>
        <taxon>Cichlomorphae</taxon>
        <taxon>Cichliformes</taxon>
        <taxon>Cichlidae</taxon>
        <taxon>African cichlids</taxon>
        <taxon>Pseudocrenilabrinae</taxon>
        <taxon>Oreochromini</taxon>
        <taxon>Oreochromis</taxon>
    </lineage>
</organism>
<dbReference type="PANTHER" id="PTHR25466:SF9">
    <property type="entry name" value="FIBRONECTIN TYPE-III DOMAIN-CONTAINING PROTEIN"/>
    <property type="match status" value="1"/>
</dbReference>
<accession>A0A669CI82</accession>
<evidence type="ECO:0000256" key="10">
    <source>
        <dbReference type="ARBA" id="ARBA00023319"/>
    </source>
</evidence>
<keyword evidence="4 12" id="KW-0732">Signal</keyword>
<dbReference type="SMART" id="SM00409">
    <property type="entry name" value="IG"/>
    <property type="match status" value="1"/>
</dbReference>
<keyword evidence="5 11" id="KW-1133">Transmembrane helix</keyword>
<keyword evidence="8" id="KW-0675">Receptor</keyword>
<dbReference type="GO" id="GO:0031295">
    <property type="term" value="P:T cell costimulation"/>
    <property type="evidence" value="ECO:0007669"/>
    <property type="project" value="TreeGrafter"/>
</dbReference>
<feature type="signal peptide" evidence="12">
    <location>
        <begin position="1"/>
        <end position="16"/>
    </location>
</feature>
<evidence type="ECO:0000256" key="5">
    <source>
        <dbReference type="ARBA" id="ARBA00022989"/>
    </source>
</evidence>
<feature type="domain" description="Ig-like" evidence="13">
    <location>
        <begin position="12"/>
        <end position="121"/>
    </location>
</feature>
<dbReference type="InterPro" id="IPR007110">
    <property type="entry name" value="Ig-like_dom"/>
</dbReference>
<evidence type="ECO:0000256" key="12">
    <source>
        <dbReference type="SAM" id="SignalP"/>
    </source>
</evidence>
<comment type="subcellular location">
    <subcellularLocation>
        <location evidence="1">Cell membrane</location>
        <topology evidence="1">Single-pass type I membrane protein</topology>
    </subcellularLocation>
</comment>
<evidence type="ECO:0000313" key="14">
    <source>
        <dbReference type="Ensembl" id="ENSONIP00000048026.1"/>
    </source>
</evidence>
<dbReference type="InterPro" id="IPR013783">
    <property type="entry name" value="Ig-like_fold"/>
</dbReference>
<evidence type="ECO:0000256" key="4">
    <source>
        <dbReference type="ARBA" id="ARBA00022729"/>
    </source>
</evidence>
<dbReference type="GO" id="GO:0006955">
    <property type="term" value="P:immune response"/>
    <property type="evidence" value="ECO:0007669"/>
    <property type="project" value="TreeGrafter"/>
</dbReference>
<evidence type="ECO:0000256" key="7">
    <source>
        <dbReference type="ARBA" id="ARBA00023157"/>
    </source>
</evidence>
<evidence type="ECO:0000256" key="2">
    <source>
        <dbReference type="ARBA" id="ARBA00022475"/>
    </source>
</evidence>
<dbReference type="OMA" id="NCRLVEM"/>
<feature type="chain" id="PRO_5025457290" description="Ig-like domain-containing protein" evidence="12">
    <location>
        <begin position="17"/>
        <end position="194"/>
    </location>
</feature>
<dbReference type="Gene3D" id="2.60.40.10">
    <property type="entry name" value="Immunoglobulins"/>
    <property type="match status" value="1"/>
</dbReference>
<keyword evidence="2" id="KW-1003">Cell membrane</keyword>
<dbReference type="GO" id="GO:0042102">
    <property type="term" value="P:positive regulation of T cell proliferation"/>
    <property type="evidence" value="ECO:0007669"/>
    <property type="project" value="TreeGrafter"/>
</dbReference>
<dbReference type="InParanoid" id="A0A669CI82"/>
<name>A0A669CI82_ORENI</name>
<dbReference type="Proteomes" id="UP000005207">
    <property type="component" value="Unplaced"/>
</dbReference>
<dbReference type="Ensembl" id="ENSONIT00000058750.1">
    <property type="protein sequence ID" value="ENSONIP00000048026.1"/>
    <property type="gene ID" value="ENSONIG00000042878.1"/>
</dbReference>
<keyword evidence="9" id="KW-0325">Glycoprotein</keyword>
<feature type="transmembrane region" description="Helical" evidence="11">
    <location>
        <begin position="147"/>
        <end position="165"/>
    </location>
</feature>
<evidence type="ECO:0000256" key="6">
    <source>
        <dbReference type="ARBA" id="ARBA00023136"/>
    </source>
</evidence>
<dbReference type="PROSITE" id="PS50835">
    <property type="entry name" value="IG_LIKE"/>
    <property type="match status" value="1"/>
</dbReference>
<reference evidence="14" key="1">
    <citation type="submission" date="2025-08" db="UniProtKB">
        <authorList>
            <consortium name="Ensembl"/>
        </authorList>
    </citation>
    <scope>IDENTIFICATION</scope>
</reference>
<keyword evidence="3 11" id="KW-0812">Transmembrane</keyword>
<evidence type="ECO:0000256" key="3">
    <source>
        <dbReference type="ARBA" id="ARBA00022692"/>
    </source>
</evidence>
<dbReference type="InterPro" id="IPR036179">
    <property type="entry name" value="Ig-like_dom_sf"/>
</dbReference>
<dbReference type="SUPFAM" id="SSF48726">
    <property type="entry name" value="Immunoglobulin"/>
    <property type="match status" value="1"/>
</dbReference>
<evidence type="ECO:0000256" key="9">
    <source>
        <dbReference type="ARBA" id="ARBA00023180"/>
    </source>
</evidence>
<gene>
    <name evidence="14" type="primary">LOC109199695</name>
</gene>
<keyword evidence="15" id="KW-1185">Reference proteome</keyword>
<keyword evidence="6 11" id="KW-0472">Membrane</keyword>
<dbReference type="InterPro" id="IPR013106">
    <property type="entry name" value="Ig_V-set"/>
</dbReference>
<protein>
    <recommendedName>
        <fullName evidence="13">Ig-like domain-containing protein</fullName>
    </recommendedName>
</protein>
<dbReference type="GO" id="GO:0009897">
    <property type="term" value="C:external side of plasma membrane"/>
    <property type="evidence" value="ECO:0007669"/>
    <property type="project" value="TreeGrafter"/>
</dbReference>
<dbReference type="PANTHER" id="PTHR25466">
    <property type="entry name" value="T-LYMPHOCYTE ACTIVATION ANTIGEN"/>
    <property type="match status" value="1"/>
</dbReference>
<dbReference type="InterPro" id="IPR003599">
    <property type="entry name" value="Ig_sub"/>
</dbReference>
<keyword evidence="7" id="KW-1015">Disulfide bond</keyword>
<dbReference type="FunFam" id="2.60.40.10:FF:000142">
    <property type="entry name" value="V-set domain-containing T-cell activation inhibitor 1"/>
    <property type="match status" value="1"/>
</dbReference>
<proteinExistence type="predicted"/>
<keyword evidence="10" id="KW-0393">Immunoglobulin domain</keyword>
<evidence type="ECO:0000259" key="13">
    <source>
        <dbReference type="PROSITE" id="PS50835"/>
    </source>
</evidence>
<dbReference type="GO" id="GO:0007166">
    <property type="term" value="P:cell surface receptor signaling pathway"/>
    <property type="evidence" value="ECO:0007669"/>
    <property type="project" value="TreeGrafter"/>
</dbReference>
<dbReference type="GO" id="GO:0071222">
    <property type="term" value="P:cellular response to lipopolysaccharide"/>
    <property type="evidence" value="ECO:0007669"/>
    <property type="project" value="TreeGrafter"/>
</dbReference>
<evidence type="ECO:0000256" key="11">
    <source>
        <dbReference type="SAM" id="Phobius"/>
    </source>
</evidence>
<dbReference type="GeneTree" id="ENSGT01130000278876"/>
<dbReference type="Pfam" id="PF07686">
    <property type="entry name" value="V-set"/>
    <property type="match status" value="1"/>
</dbReference>
<evidence type="ECO:0000256" key="8">
    <source>
        <dbReference type="ARBA" id="ARBA00023170"/>
    </source>
</evidence>
<evidence type="ECO:0000256" key="1">
    <source>
        <dbReference type="ARBA" id="ARBA00004251"/>
    </source>
</evidence>
<dbReference type="InterPro" id="IPR051713">
    <property type="entry name" value="T-cell_Activation_Regulation"/>
</dbReference>
<evidence type="ECO:0000313" key="15">
    <source>
        <dbReference type="Proteomes" id="UP000005207"/>
    </source>
</evidence>
<dbReference type="GO" id="GO:0042130">
    <property type="term" value="P:negative regulation of T cell proliferation"/>
    <property type="evidence" value="ECO:0007669"/>
    <property type="project" value="TreeGrafter"/>
</dbReference>